<evidence type="ECO:0000313" key="3">
    <source>
        <dbReference type="Proteomes" id="UP001140510"/>
    </source>
</evidence>
<organism evidence="2 3">
    <name type="scientific">Didymella pomorum</name>
    <dbReference type="NCBI Taxonomy" id="749634"/>
    <lineage>
        <taxon>Eukaryota</taxon>
        <taxon>Fungi</taxon>
        <taxon>Dikarya</taxon>
        <taxon>Ascomycota</taxon>
        <taxon>Pezizomycotina</taxon>
        <taxon>Dothideomycetes</taxon>
        <taxon>Pleosporomycetidae</taxon>
        <taxon>Pleosporales</taxon>
        <taxon>Pleosporineae</taxon>
        <taxon>Didymellaceae</taxon>
        <taxon>Didymella</taxon>
    </lineage>
</organism>
<proteinExistence type="predicted"/>
<gene>
    <name evidence="2" type="ORF">N0V91_002024</name>
</gene>
<dbReference type="EMBL" id="JAPEVA010000008">
    <property type="protein sequence ID" value="KAJ4410537.1"/>
    <property type="molecule type" value="Genomic_DNA"/>
</dbReference>
<dbReference type="OrthoDB" id="2014201at2759"/>
<evidence type="ECO:0000256" key="1">
    <source>
        <dbReference type="SAM" id="MobiDB-lite"/>
    </source>
</evidence>
<keyword evidence="3" id="KW-1185">Reference proteome</keyword>
<dbReference type="InterPro" id="IPR002495">
    <property type="entry name" value="Glyco_trans_8"/>
</dbReference>
<dbReference type="Gene3D" id="3.90.550.10">
    <property type="entry name" value="Spore Coat Polysaccharide Biosynthesis Protein SpsA, Chain A"/>
    <property type="match status" value="1"/>
</dbReference>
<dbReference type="Proteomes" id="UP001140510">
    <property type="component" value="Unassembled WGS sequence"/>
</dbReference>
<evidence type="ECO:0000313" key="2">
    <source>
        <dbReference type="EMBL" id="KAJ4410537.1"/>
    </source>
</evidence>
<feature type="region of interest" description="Disordered" evidence="1">
    <location>
        <begin position="1"/>
        <end position="20"/>
    </location>
</feature>
<dbReference type="InterPro" id="IPR029044">
    <property type="entry name" value="Nucleotide-diphossugar_trans"/>
</dbReference>
<accession>A0A9W8ZL79</accession>
<name>A0A9W8ZL79_9PLEO</name>
<sequence length="115" mass="13695">MPRARRNHLQSRLQPHPKTAEYTFPDQSLLSDLFYGRWVALPYVYNAFKTLRWKGVHDAIWRDDEVKNVHYIMSPKPWETRHMHHDEDLVVHGWFWTANDERLAAEKEAGIGAEN</sequence>
<protein>
    <submittedName>
        <fullName evidence="2">Uncharacterized protein</fullName>
    </submittedName>
</protein>
<dbReference type="Pfam" id="PF01501">
    <property type="entry name" value="Glyco_transf_8"/>
    <property type="match status" value="1"/>
</dbReference>
<dbReference type="AlphaFoldDB" id="A0A9W8ZL79"/>
<comment type="caution">
    <text evidence="2">The sequence shown here is derived from an EMBL/GenBank/DDBJ whole genome shotgun (WGS) entry which is preliminary data.</text>
</comment>
<dbReference type="SUPFAM" id="SSF53448">
    <property type="entry name" value="Nucleotide-diphospho-sugar transferases"/>
    <property type="match status" value="1"/>
</dbReference>
<reference evidence="2" key="1">
    <citation type="submission" date="2022-10" db="EMBL/GenBank/DDBJ databases">
        <title>Tapping the CABI collections for fungal endophytes: first genome assemblies for Collariella, Neodidymelliopsis, Ascochyta clinopodiicola, Didymella pomorum, Didymosphaeria variabile, Neocosmospora piperis and Neocucurbitaria cava.</title>
        <authorList>
            <person name="Hill R."/>
        </authorList>
    </citation>
    <scope>NUCLEOTIDE SEQUENCE</scope>
    <source>
        <strain evidence="2">IMI 355091</strain>
    </source>
</reference>
<dbReference type="GO" id="GO:0016757">
    <property type="term" value="F:glycosyltransferase activity"/>
    <property type="evidence" value="ECO:0007669"/>
    <property type="project" value="InterPro"/>
</dbReference>